<dbReference type="EMBL" id="MT141205">
    <property type="protein sequence ID" value="QJA56201.1"/>
    <property type="molecule type" value="Genomic_DNA"/>
</dbReference>
<dbReference type="EMBL" id="MT144390">
    <property type="protein sequence ID" value="QJA53059.1"/>
    <property type="molecule type" value="Genomic_DNA"/>
</dbReference>
<sequence>MNGINLHDRSGLPETLRDGVSRQLDRWLVLTKAGKKVAECPLEDLDGLDSEALEVFFSMQEEEGREYHIEHR</sequence>
<dbReference type="AlphaFoldDB" id="A0A6H1ZZZ8"/>
<dbReference type="EMBL" id="MT141914">
    <property type="protein sequence ID" value="QJA71976.1"/>
    <property type="molecule type" value="Genomic_DNA"/>
</dbReference>
<name>A0A6H1ZZZ8_9ZZZZ</name>
<evidence type="ECO:0000313" key="2">
    <source>
        <dbReference type="EMBL" id="QJA56201.1"/>
    </source>
</evidence>
<evidence type="ECO:0000313" key="3">
    <source>
        <dbReference type="EMBL" id="QJA71976.1"/>
    </source>
</evidence>
<evidence type="ECO:0000313" key="1">
    <source>
        <dbReference type="EMBL" id="QJA53059.1"/>
    </source>
</evidence>
<protein>
    <submittedName>
        <fullName evidence="1">Uncharacterized protein</fullName>
    </submittedName>
</protein>
<organism evidence="1">
    <name type="scientific">viral metagenome</name>
    <dbReference type="NCBI Taxonomy" id="1070528"/>
    <lineage>
        <taxon>unclassified sequences</taxon>
        <taxon>metagenomes</taxon>
        <taxon>organismal metagenomes</taxon>
    </lineage>
</organism>
<accession>A0A6H1ZZZ8</accession>
<gene>
    <name evidence="3" type="ORF">MM415A02964_0011</name>
    <name evidence="2" type="ORF">MM415B01904_0019</name>
    <name evidence="1" type="ORF">TM448A03175_0006</name>
</gene>
<reference evidence="1" key="1">
    <citation type="submission" date="2020-03" db="EMBL/GenBank/DDBJ databases">
        <title>The deep terrestrial virosphere.</title>
        <authorList>
            <person name="Holmfeldt K."/>
            <person name="Nilsson E."/>
            <person name="Simone D."/>
            <person name="Lopez-Fernandez M."/>
            <person name="Wu X."/>
            <person name="de Brujin I."/>
            <person name="Lundin D."/>
            <person name="Andersson A."/>
            <person name="Bertilsson S."/>
            <person name="Dopson M."/>
        </authorList>
    </citation>
    <scope>NUCLEOTIDE SEQUENCE</scope>
    <source>
        <strain evidence="3">MM415A02964</strain>
        <strain evidence="2">MM415B01904</strain>
        <strain evidence="1">TM448A03175</strain>
    </source>
</reference>
<proteinExistence type="predicted"/>